<comment type="caution">
    <text evidence="1">The sequence shown here is derived from an EMBL/GenBank/DDBJ whole genome shotgun (WGS) entry which is preliminary data.</text>
</comment>
<organism evidence="1 2">
    <name type="scientific">Araneus ventricosus</name>
    <name type="common">Orbweaver spider</name>
    <name type="synonym">Epeira ventricosa</name>
    <dbReference type="NCBI Taxonomy" id="182803"/>
    <lineage>
        <taxon>Eukaryota</taxon>
        <taxon>Metazoa</taxon>
        <taxon>Ecdysozoa</taxon>
        <taxon>Arthropoda</taxon>
        <taxon>Chelicerata</taxon>
        <taxon>Arachnida</taxon>
        <taxon>Araneae</taxon>
        <taxon>Araneomorphae</taxon>
        <taxon>Entelegynae</taxon>
        <taxon>Araneoidea</taxon>
        <taxon>Araneidae</taxon>
        <taxon>Araneus</taxon>
    </lineage>
</organism>
<dbReference type="Proteomes" id="UP000499080">
    <property type="component" value="Unassembled WGS sequence"/>
</dbReference>
<accession>A0A4Y2C0C2</accession>
<evidence type="ECO:0000313" key="2">
    <source>
        <dbReference type="Proteomes" id="UP000499080"/>
    </source>
</evidence>
<sequence length="108" mass="12420">MNKSGFWYEKVVFNGTGELRIEHSLSSGLSGYFVARPVLPTHYPGYWESTVILNTRISFRNNTHETLSRRKGLLKSGKLTEISHYAQWCLCTEYLNEQGMKTIVMSRA</sequence>
<evidence type="ECO:0000313" key="1">
    <source>
        <dbReference type="EMBL" id="GBL97046.1"/>
    </source>
</evidence>
<gene>
    <name evidence="1" type="ORF">AVEN_254094_1</name>
</gene>
<reference evidence="1 2" key="1">
    <citation type="journal article" date="2019" name="Sci. Rep.">
        <title>Orb-weaving spider Araneus ventricosus genome elucidates the spidroin gene catalogue.</title>
        <authorList>
            <person name="Kono N."/>
            <person name="Nakamura H."/>
            <person name="Ohtoshi R."/>
            <person name="Moran D.A.P."/>
            <person name="Shinohara A."/>
            <person name="Yoshida Y."/>
            <person name="Fujiwara M."/>
            <person name="Mori M."/>
            <person name="Tomita M."/>
            <person name="Arakawa K."/>
        </authorList>
    </citation>
    <scope>NUCLEOTIDE SEQUENCE [LARGE SCALE GENOMIC DNA]</scope>
</reference>
<keyword evidence="2" id="KW-1185">Reference proteome</keyword>
<proteinExistence type="predicted"/>
<name>A0A4Y2C0C2_ARAVE</name>
<dbReference type="AlphaFoldDB" id="A0A4Y2C0C2"/>
<dbReference type="EMBL" id="BGPR01000126">
    <property type="protein sequence ID" value="GBL97046.1"/>
    <property type="molecule type" value="Genomic_DNA"/>
</dbReference>
<protein>
    <submittedName>
        <fullName evidence="1">Uncharacterized protein</fullName>
    </submittedName>
</protein>